<keyword evidence="1" id="KW-0472">Membrane</keyword>
<proteinExistence type="predicted"/>
<feature type="transmembrane region" description="Helical" evidence="1">
    <location>
        <begin position="12"/>
        <end position="35"/>
    </location>
</feature>
<evidence type="ECO:0000313" key="3">
    <source>
        <dbReference type="Proteomes" id="UP000276133"/>
    </source>
</evidence>
<keyword evidence="3" id="KW-1185">Reference proteome</keyword>
<evidence type="ECO:0000256" key="1">
    <source>
        <dbReference type="SAM" id="Phobius"/>
    </source>
</evidence>
<dbReference type="AlphaFoldDB" id="A0A3M7PEE9"/>
<evidence type="ECO:0000313" key="2">
    <source>
        <dbReference type="EMBL" id="RMZ97388.1"/>
    </source>
</evidence>
<organism evidence="2 3">
    <name type="scientific">Brachionus plicatilis</name>
    <name type="common">Marine rotifer</name>
    <name type="synonym">Brachionus muelleri</name>
    <dbReference type="NCBI Taxonomy" id="10195"/>
    <lineage>
        <taxon>Eukaryota</taxon>
        <taxon>Metazoa</taxon>
        <taxon>Spiralia</taxon>
        <taxon>Gnathifera</taxon>
        <taxon>Rotifera</taxon>
        <taxon>Eurotatoria</taxon>
        <taxon>Monogononta</taxon>
        <taxon>Pseudotrocha</taxon>
        <taxon>Ploima</taxon>
        <taxon>Brachionidae</taxon>
        <taxon>Brachionus</taxon>
    </lineage>
</organism>
<dbReference type="Proteomes" id="UP000276133">
    <property type="component" value="Unassembled WGS sequence"/>
</dbReference>
<dbReference type="EMBL" id="REGN01011439">
    <property type="protein sequence ID" value="RMZ97388.1"/>
    <property type="molecule type" value="Genomic_DNA"/>
</dbReference>
<keyword evidence="1" id="KW-0812">Transmembrane</keyword>
<name>A0A3M7PEE9_BRAPC</name>
<reference evidence="2 3" key="1">
    <citation type="journal article" date="2018" name="Sci. Rep.">
        <title>Genomic signatures of local adaptation to the degree of environmental predictability in rotifers.</title>
        <authorList>
            <person name="Franch-Gras L."/>
            <person name="Hahn C."/>
            <person name="Garcia-Roger E.M."/>
            <person name="Carmona M.J."/>
            <person name="Serra M."/>
            <person name="Gomez A."/>
        </authorList>
    </citation>
    <scope>NUCLEOTIDE SEQUENCE [LARGE SCALE GENOMIC DNA]</scope>
    <source>
        <strain evidence="2">HYR1</strain>
    </source>
</reference>
<sequence length="69" mass="8051">MSNKSTEQIKTNLYAFCSSTLSQLFLNSSFLQLFFNYSFPRLFLSLTLKKGKEKVKERKSRGKEISTFL</sequence>
<accession>A0A3M7PEE9</accession>
<protein>
    <submittedName>
        <fullName evidence="2">Uncharacterized protein</fullName>
    </submittedName>
</protein>
<gene>
    <name evidence="2" type="ORF">BpHYR1_027073</name>
</gene>
<keyword evidence="1" id="KW-1133">Transmembrane helix</keyword>
<comment type="caution">
    <text evidence="2">The sequence shown here is derived from an EMBL/GenBank/DDBJ whole genome shotgun (WGS) entry which is preliminary data.</text>
</comment>